<dbReference type="AlphaFoldDB" id="A0A8H4LVU4"/>
<feature type="region of interest" description="Disordered" evidence="1">
    <location>
        <begin position="1"/>
        <end position="48"/>
    </location>
</feature>
<proteinExistence type="predicted"/>
<evidence type="ECO:0000256" key="1">
    <source>
        <dbReference type="SAM" id="MobiDB-lite"/>
    </source>
</evidence>
<dbReference type="EMBL" id="JAAVMX010000008">
    <property type="protein sequence ID" value="KAF4505851.1"/>
    <property type="molecule type" value="Genomic_DNA"/>
</dbReference>
<evidence type="ECO:0000313" key="3">
    <source>
        <dbReference type="Proteomes" id="UP000557566"/>
    </source>
</evidence>
<keyword evidence="3" id="KW-1185">Reference proteome</keyword>
<evidence type="ECO:0000313" key="2">
    <source>
        <dbReference type="EMBL" id="KAF4505851.1"/>
    </source>
</evidence>
<feature type="compositionally biased region" description="Polar residues" evidence="1">
    <location>
        <begin position="496"/>
        <end position="512"/>
    </location>
</feature>
<feature type="compositionally biased region" description="Polar residues" evidence="1">
    <location>
        <begin position="180"/>
        <end position="197"/>
    </location>
</feature>
<protein>
    <submittedName>
        <fullName evidence="2">Uncharacterized protein</fullName>
    </submittedName>
</protein>
<dbReference type="Proteomes" id="UP000557566">
    <property type="component" value="Unassembled WGS sequence"/>
</dbReference>
<sequence>MVILHGPLYSPSVIPASRKRQHPSAGQQPPDDATAHSSSKKRKLAHPWCPPPQFWDGLSKIFLTTNALRELSRRNTQRQGRRAENPQPPIAPRRSRRLRARRISAERGASLQRVDQVLGQYSSPRLKRLKRFATHGGPDLGGLRGFRSLFTPDLEMNSTSLSSLGRRKRGPPSPEKSGVKPNTTTTRSTGPYSRNFQQHLIDHGVYPDRYRYPDCRVPPRPANLEDIRHALRQPRPSLSPSQISEDRFEDFQQADADASKETKVTTDVIPLIEGNVGDRRCVTRQTPFTNLDDLTDGTLVAASPDLCYGARPEQLDRRVREALAGQVVPSTQADLPVAPNYFVEVKGPDGSAGVAHRQITYDMALGERGQTALLAVGEPHPVYDQRAHTLGYTYQNGTARIYAMHMTDPSTAGSQPEYVMTQVDSYSLTGNTRSFCEGIRACRNGRDWAKRQRDKAIVQANERAAAQGIHLCSRRDALPLLSEESAVETEEPAGQATMTNHGSNVPSTYDSDTSVDELSTDFRRGKRLKGREKVRRCVKRYQPPLGS</sequence>
<name>A0A8H4LVU4_9HYPO</name>
<organism evidence="2 3">
    <name type="scientific">Ophiocordyceps sinensis</name>
    <dbReference type="NCBI Taxonomy" id="72228"/>
    <lineage>
        <taxon>Eukaryota</taxon>
        <taxon>Fungi</taxon>
        <taxon>Dikarya</taxon>
        <taxon>Ascomycota</taxon>
        <taxon>Pezizomycotina</taxon>
        <taxon>Sordariomycetes</taxon>
        <taxon>Hypocreomycetidae</taxon>
        <taxon>Hypocreales</taxon>
        <taxon>Ophiocordycipitaceae</taxon>
        <taxon>Ophiocordyceps</taxon>
    </lineage>
</organism>
<feature type="region of interest" description="Disordered" evidence="1">
    <location>
        <begin position="488"/>
        <end position="527"/>
    </location>
</feature>
<reference evidence="2 3" key="1">
    <citation type="journal article" date="2020" name="Genome Biol. Evol.">
        <title>A new high-quality draft genome assembly of the Chinese cordyceps Ophiocordyceps sinensis.</title>
        <authorList>
            <person name="Shu R."/>
            <person name="Zhang J."/>
            <person name="Meng Q."/>
            <person name="Zhang H."/>
            <person name="Zhou G."/>
            <person name="Li M."/>
            <person name="Wu P."/>
            <person name="Zhao Y."/>
            <person name="Chen C."/>
            <person name="Qin Q."/>
        </authorList>
    </citation>
    <scope>NUCLEOTIDE SEQUENCE [LARGE SCALE GENOMIC DNA]</scope>
    <source>
        <strain evidence="2 3">IOZ07</strain>
    </source>
</reference>
<comment type="caution">
    <text evidence="2">The sequence shown here is derived from an EMBL/GenBank/DDBJ whole genome shotgun (WGS) entry which is preliminary data.</text>
</comment>
<feature type="region of interest" description="Disordered" evidence="1">
    <location>
        <begin position="72"/>
        <end position="97"/>
    </location>
</feature>
<accession>A0A8H4LVU4</accession>
<dbReference type="OrthoDB" id="5336565at2759"/>
<feature type="region of interest" description="Disordered" evidence="1">
    <location>
        <begin position="157"/>
        <end position="197"/>
    </location>
</feature>
<gene>
    <name evidence="2" type="ORF">G6O67_007760</name>
</gene>